<sequence length="146" mass="16600">MSKLFSRRRLLSAVVPENVLAHCRTIQKELYIGIATFHKIILGRTAFAENQSLIRIRSCAWCSVRGTRRRRNPRITEGHRIISKIMTIKNEGEKNSEVEKLCEAIAKIPAKDDRTDLPEDLDPVAMYPGESAFVTRPGVTRVVDRV</sequence>
<accession>A0A8X6QQM2</accession>
<organism evidence="1 2">
    <name type="scientific">Nephila pilipes</name>
    <name type="common">Giant wood spider</name>
    <name type="synonym">Nephila maculata</name>
    <dbReference type="NCBI Taxonomy" id="299642"/>
    <lineage>
        <taxon>Eukaryota</taxon>
        <taxon>Metazoa</taxon>
        <taxon>Ecdysozoa</taxon>
        <taxon>Arthropoda</taxon>
        <taxon>Chelicerata</taxon>
        <taxon>Arachnida</taxon>
        <taxon>Araneae</taxon>
        <taxon>Araneomorphae</taxon>
        <taxon>Entelegynae</taxon>
        <taxon>Araneoidea</taxon>
        <taxon>Nephilidae</taxon>
        <taxon>Nephila</taxon>
    </lineage>
</organism>
<protein>
    <submittedName>
        <fullName evidence="1">Uncharacterized protein</fullName>
    </submittedName>
</protein>
<dbReference type="EMBL" id="BMAW01128550">
    <property type="protein sequence ID" value="GFU26157.1"/>
    <property type="molecule type" value="Genomic_DNA"/>
</dbReference>
<evidence type="ECO:0000313" key="1">
    <source>
        <dbReference type="EMBL" id="GFU26157.1"/>
    </source>
</evidence>
<keyword evidence="2" id="KW-1185">Reference proteome</keyword>
<dbReference type="Proteomes" id="UP000887013">
    <property type="component" value="Unassembled WGS sequence"/>
</dbReference>
<proteinExistence type="predicted"/>
<gene>
    <name evidence="1" type="ORF">NPIL_657851</name>
</gene>
<comment type="caution">
    <text evidence="1">The sequence shown here is derived from an EMBL/GenBank/DDBJ whole genome shotgun (WGS) entry which is preliminary data.</text>
</comment>
<name>A0A8X6QQM2_NEPPI</name>
<dbReference type="AlphaFoldDB" id="A0A8X6QQM2"/>
<evidence type="ECO:0000313" key="2">
    <source>
        <dbReference type="Proteomes" id="UP000887013"/>
    </source>
</evidence>
<reference evidence="1" key="1">
    <citation type="submission" date="2020-08" db="EMBL/GenBank/DDBJ databases">
        <title>Multicomponent nature underlies the extraordinary mechanical properties of spider dragline silk.</title>
        <authorList>
            <person name="Kono N."/>
            <person name="Nakamura H."/>
            <person name="Mori M."/>
            <person name="Yoshida Y."/>
            <person name="Ohtoshi R."/>
            <person name="Malay A.D."/>
            <person name="Moran D.A.P."/>
            <person name="Tomita M."/>
            <person name="Numata K."/>
            <person name="Arakawa K."/>
        </authorList>
    </citation>
    <scope>NUCLEOTIDE SEQUENCE</scope>
</reference>